<sequence>MTRQPIAAPAEPVSDLLKDLDFAGNNGWFDAPGKRDARRILQELDRLVGRNYAIGAMLAADHSRKSLDALQKL</sequence>
<protein>
    <submittedName>
        <fullName evidence="1">Uncharacterized protein</fullName>
    </submittedName>
</protein>
<name>A0A1H9MV91_9ACTN</name>
<dbReference type="EMBL" id="FOFA01000011">
    <property type="protein sequence ID" value="SER27588.1"/>
    <property type="molecule type" value="Genomic_DNA"/>
</dbReference>
<organism evidence="1 2">
    <name type="scientific">Microlunatus flavus</name>
    <dbReference type="NCBI Taxonomy" id="1036181"/>
    <lineage>
        <taxon>Bacteria</taxon>
        <taxon>Bacillati</taxon>
        <taxon>Actinomycetota</taxon>
        <taxon>Actinomycetes</taxon>
        <taxon>Propionibacteriales</taxon>
        <taxon>Propionibacteriaceae</taxon>
        <taxon>Microlunatus</taxon>
    </lineage>
</organism>
<evidence type="ECO:0000313" key="1">
    <source>
        <dbReference type="EMBL" id="SER27588.1"/>
    </source>
</evidence>
<accession>A0A1H9MV91</accession>
<dbReference type="AlphaFoldDB" id="A0A1H9MV91"/>
<dbReference type="Proteomes" id="UP000198504">
    <property type="component" value="Unassembled WGS sequence"/>
</dbReference>
<gene>
    <name evidence="1" type="ORF">SAMN05421756_11192</name>
</gene>
<reference evidence="2" key="1">
    <citation type="submission" date="2016-10" db="EMBL/GenBank/DDBJ databases">
        <authorList>
            <person name="Varghese N."/>
            <person name="Submissions S."/>
        </authorList>
    </citation>
    <scope>NUCLEOTIDE SEQUENCE [LARGE SCALE GENOMIC DNA]</scope>
    <source>
        <strain evidence="2">CGMCC 4.6856</strain>
    </source>
</reference>
<keyword evidence="2" id="KW-1185">Reference proteome</keyword>
<proteinExistence type="predicted"/>
<evidence type="ECO:0000313" key="2">
    <source>
        <dbReference type="Proteomes" id="UP000198504"/>
    </source>
</evidence>